<evidence type="ECO:0000313" key="2">
    <source>
        <dbReference type="EMBL" id="RKH06054.1"/>
    </source>
</evidence>
<gene>
    <name evidence="2" type="ORF">D7X32_06075</name>
</gene>
<dbReference type="PROSITE" id="PS51257">
    <property type="entry name" value="PROKAR_LIPOPROTEIN"/>
    <property type="match status" value="1"/>
</dbReference>
<dbReference type="EMBL" id="RAWE01000013">
    <property type="protein sequence ID" value="RKH06054.1"/>
    <property type="molecule type" value="Genomic_DNA"/>
</dbReference>
<comment type="caution">
    <text evidence="2">The sequence shown here is derived from an EMBL/GenBank/DDBJ whole genome shotgun (WGS) entry which is preliminary data.</text>
</comment>
<keyword evidence="3" id="KW-1185">Reference proteome</keyword>
<name>A0A3A8KVL5_9BACT</name>
<evidence type="ECO:0008006" key="4">
    <source>
        <dbReference type="Google" id="ProtNLM"/>
    </source>
</evidence>
<feature type="signal peptide" evidence="1">
    <location>
        <begin position="1"/>
        <end position="20"/>
    </location>
</feature>
<sequence>MTPPRRMWWLCCFLLWTACAGPEVRAPRSYSQVAMDSATAGCLRSPACASQVGQDAILPWLSRAAVRAAEAAAVMRLWEAAEVARVEHVLVECAKQANREVNDRMLGPGRRTSREICEQKVVDANGREMTRAVQLGNAKHAAALECVQRELGATDAGRFSLEPRYLRDAKTGRTRWLDPEEVARWLAAGQFFLLTGTIAPDVVLHALGNPLKVQRIYDFKFPCPVSNFPRWDPYPEGHPFAPKEQGEIYQQLLESEQTPQLISPNFGVTP</sequence>
<organism evidence="2 3">
    <name type="scientific">Corallococcus carmarthensis</name>
    <dbReference type="NCBI Taxonomy" id="2316728"/>
    <lineage>
        <taxon>Bacteria</taxon>
        <taxon>Pseudomonadati</taxon>
        <taxon>Myxococcota</taxon>
        <taxon>Myxococcia</taxon>
        <taxon>Myxococcales</taxon>
        <taxon>Cystobacterineae</taxon>
        <taxon>Myxococcaceae</taxon>
        <taxon>Corallococcus</taxon>
    </lineage>
</organism>
<dbReference type="OrthoDB" id="5497106at2"/>
<protein>
    <recommendedName>
        <fullName evidence="4">Lipoprotein</fullName>
    </recommendedName>
</protein>
<evidence type="ECO:0000256" key="1">
    <source>
        <dbReference type="SAM" id="SignalP"/>
    </source>
</evidence>
<accession>A0A3A8KVL5</accession>
<keyword evidence="1" id="KW-0732">Signal</keyword>
<reference evidence="3" key="1">
    <citation type="submission" date="2018-09" db="EMBL/GenBank/DDBJ databases">
        <authorList>
            <person name="Livingstone P.G."/>
            <person name="Whitworth D.E."/>
        </authorList>
    </citation>
    <scope>NUCLEOTIDE SEQUENCE [LARGE SCALE GENOMIC DNA]</scope>
    <source>
        <strain evidence="3">CA043D</strain>
    </source>
</reference>
<evidence type="ECO:0000313" key="3">
    <source>
        <dbReference type="Proteomes" id="UP000268313"/>
    </source>
</evidence>
<dbReference type="Proteomes" id="UP000268313">
    <property type="component" value="Unassembled WGS sequence"/>
</dbReference>
<dbReference type="AlphaFoldDB" id="A0A3A8KVL5"/>
<proteinExistence type="predicted"/>
<feature type="chain" id="PRO_5017402194" description="Lipoprotein" evidence="1">
    <location>
        <begin position="21"/>
        <end position="270"/>
    </location>
</feature>
<dbReference type="RefSeq" id="WP_120601554.1">
    <property type="nucleotide sequence ID" value="NZ_RAWE01000013.1"/>
</dbReference>